<feature type="domain" description="Topo IIA-type catalytic" evidence="11">
    <location>
        <begin position="36"/>
        <end position="500"/>
    </location>
</feature>
<dbReference type="InterPro" id="IPR013757">
    <property type="entry name" value="Topo_IIA_A_a_sf"/>
</dbReference>
<dbReference type="CDD" id="cd00187">
    <property type="entry name" value="TOP4c"/>
    <property type="match status" value="1"/>
</dbReference>
<dbReference type="GO" id="GO:0034335">
    <property type="term" value="F:DNA negative supercoiling activity"/>
    <property type="evidence" value="ECO:0007669"/>
    <property type="project" value="UniProtKB-ARBA"/>
</dbReference>
<dbReference type="EMBL" id="CBDS010000101">
    <property type="protein sequence ID" value="CDB46918.1"/>
    <property type="molecule type" value="Genomic_DNA"/>
</dbReference>
<feature type="active site" description="O-(5'-phospho-DNA)-tyrosine intermediate" evidence="9 10">
    <location>
        <position position="124"/>
    </location>
</feature>
<comment type="function">
    <text evidence="9">A type II topoisomerase that negatively supercoils closed circular double-stranded (ds) DNA in an ATP-dependent manner to modulate DNA topology and maintain chromosomes in an underwound state. Negative supercoiling favors strand separation, and DNA replication, transcription, recombination and repair, all of which involve strand separation. Also able to catalyze the interconversion of other topological isomers of dsDNA rings, including catenanes and knotted rings. Type II topoisomerases break and join 2 DNA strands simultaneously in an ATP-dependent manner.</text>
</comment>
<dbReference type="NCBIfam" id="TIGR01063">
    <property type="entry name" value="gyrA"/>
    <property type="match status" value="1"/>
</dbReference>
<keyword evidence="4 9" id="KW-0547">Nucleotide-binding</keyword>
<dbReference type="GO" id="GO:0005694">
    <property type="term" value="C:chromosome"/>
    <property type="evidence" value="ECO:0007669"/>
    <property type="project" value="InterPro"/>
</dbReference>
<comment type="similarity">
    <text evidence="2 9">Belongs to the type II topoisomerase GyrA/ParC subunit family.</text>
</comment>
<organism evidence="12">
    <name type="scientific">Phascolarctobacterium faecium</name>
    <dbReference type="NCBI Taxonomy" id="33025"/>
    <lineage>
        <taxon>Bacteria</taxon>
        <taxon>Bacillati</taxon>
        <taxon>Bacillota</taxon>
        <taxon>Negativicutes</taxon>
        <taxon>Acidaminococcales</taxon>
        <taxon>Acidaminococcaceae</taxon>
        <taxon>Phascolarctobacterium</taxon>
    </lineage>
</organism>
<dbReference type="PANTHER" id="PTHR43493">
    <property type="entry name" value="DNA GYRASE/TOPOISOMERASE SUBUNIT A"/>
    <property type="match status" value="1"/>
</dbReference>
<dbReference type="Gene3D" id="1.10.268.10">
    <property type="entry name" value="Topoisomerase, domain 3"/>
    <property type="match status" value="1"/>
</dbReference>
<evidence type="ECO:0000256" key="2">
    <source>
        <dbReference type="ARBA" id="ARBA00008263"/>
    </source>
</evidence>
<comment type="catalytic activity">
    <reaction evidence="1 9 10">
        <text>ATP-dependent breakage, passage and rejoining of double-stranded DNA.</text>
        <dbReference type="EC" id="5.6.2.2"/>
    </reaction>
</comment>
<dbReference type="NCBIfam" id="NF004044">
    <property type="entry name" value="PRK05561.1"/>
    <property type="match status" value="1"/>
</dbReference>
<dbReference type="FunFam" id="3.90.199.10:FF:000001">
    <property type="entry name" value="DNA gyrase subunit A"/>
    <property type="match status" value="1"/>
</dbReference>
<dbReference type="GO" id="GO:0006261">
    <property type="term" value="P:DNA-templated DNA replication"/>
    <property type="evidence" value="ECO:0007669"/>
    <property type="project" value="UniProtKB-UniRule"/>
</dbReference>
<dbReference type="eggNOG" id="COG0188">
    <property type="taxonomic scope" value="Bacteria"/>
</dbReference>
<dbReference type="GO" id="GO:0003677">
    <property type="term" value="F:DNA binding"/>
    <property type="evidence" value="ECO:0007669"/>
    <property type="project" value="UniProtKB-UniRule"/>
</dbReference>
<dbReference type="FunFam" id="1.10.268.10:FF:000001">
    <property type="entry name" value="DNA gyrase subunit A"/>
    <property type="match status" value="1"/>
</dbReference>
<evidence type="ECO:0000256" key="4">
    <source>
        <dbReference type="ARBA" id="ARBA00022741"/>
    </source>
</evidence>
<dbReference type="InterPro" id="IPR050220">
    <property type="entry name" value="Type_II_DNA_Topoisomerases"/>
</dbReference>
<evidence type="ECO:0000256" key="1">
    <source>
        <dbReference type="ARBA" id="ARBA00000185"/>
    </source>
</evidence>
<dbReference type="InterPro" id="IPR006691">
    <property type="entry name" value="GyrA/parC_rep"/>
</dbReference>
<keyword evidence="3 9" id="KW-0963">Cytoplasm</keyword>
<dbReference type="InterPro" id="IPR013758">
    <property type="entry name" value="Topo_IIA_A/C_ab"/>
</dbReference>
<dbReference type="NCBIfam" id="NF004043">
    <property type="entry name" value="PRK05560.1"/>
    <property type="match status" value="1"/>
</dbReference>
<name>R6I9L7_9FIRM</name>
<dbReference type="GO" id="GO:0005524">
    <property type="term" value="F:ATP binding"/>
    <property type="evidence" value="ECO:0007669"/>
    <property type="project" value="UniProtKB-UniRule"/>
</dbReference>
<dbReference type="GO" id="GO:0005737">
    <property type="term" value="C:cytoplasm"/>
    <property type="evidence" value="ECO:0007669"/>
    <property type="project" value="UniProtKB-SubCell"/>
</dbReference>
<dbReference type="GO" id="GO:0006265">
    <property type="term" value="P:DNA topological change"/>
    <property type="evidence" value="ECO:0007669"/>
    <property type="project" value="UniProtKB-UniRule"/>
</dbReference>
<comment type="miscellaneous">
    <text evidence="9">Few gyrases are as efficient as E.coli at forming negative supercoils. Not all organisms have 2 type II topoisomerases; in organisms with a single type II topoisomerase this enzyme also has to decatenate newly replicated chromosomes.</text>
</comment>
<gene>
    <name evidence="9" type="primary">gyrA</name>
    <name evidence="12" type="ORF">BN533_01931</name>
</gene>
<dbReference type="HOGENOM" id="CLU_002977_6_1_9"/>
<dbReference type="FunFam" id="2.120.10.90:FF:000004">
    <property type="entry name" value="DNA gyrase subunit A"/>
    <property type="match status" value="1"/>
</dbReference>
<comment type="subunit">
    <text evidence="9">Heterotetramer, composed of two GyrA and two GyrB chains. In the heterotetramer, GyrA contains the active site tyrosine that forms a transient covalent intermediate with DNA, while GyrB binds cofactors and catalyzes ATP hydrolysis.</text>
</comment>
<feature type="short sequence motif" description="GyrA-box" evidence="9">
    <location>
        <begin position="527"/>
        <end position="533"/>
    </location>
</feature>
<dbReference type="GO" id="GO:0009330">
    <property type="term" value="C:DNA topoisomerase type II (double strand cut, ATP-hydrolyzing) complex"/>
    <property type="evidence" value="ECO:0007669"/>
    <property type="project" value="TreeGrafter"/>
</dbReference>
<sequence>MDLETGTGKVLPVYIEEEMQKSYIDYAMSVIVQRALPDVRDGLKPVHRRILYAMQEAGMASNKPYKKSARIVGEVLGKYHPHGDISVYDAIVRLAQNFSTRYLMVDGHGNFGSVDGDSAAAMRYTEVRMAKVAEVMLEDIEKETVDFVPNYDESLKEPSVLPAKVPALLINGSAGIAVGMATNIPPHNLSEVVDGLIMLIDNSDIEIPELMTAIKGPDFPTGATILGTEGIRSAYTTGRGIVKIRAQAEIEPMQKGKHRIVITEIPYQVNKARLIESIAQLVKDGVIEGITDLRDESDRRGMRIVVELRNDVVPDVILNQLYKHTKLQDSFGIIMLALVDGHPRVLNLKEILVHYLNHQKEVITRRTRYELGKAKDRAHILEGLKIALDNLDAVINTIRSSANADIAKTALVEKFTLSLRQAQAILDMRLQRLTGLERKKIDDEYIDVMETIDWLESVLADEQKVLNIIKEDLLEMKKKFGDARRTILSHDTSSMDMEDLIAEEDIVITISHQGYIKRQTLDNFRNQKRGGVGKTGGSGKKNDDCAEHLFLSTTHHNILFFTNKGRVYRQKGYEIPEAGRTAKGTAIINLLPIEQGEKITAVIPVKEFKTEQYMFMATDKGTVKKTNLEDFNSARKVGLIAITLDENEQLIGVELTDGNSEIILATRNGIAIRFDEQDVRPMGRTAHGVRGIQLNYGDEVVAMDSVTSENSEVLTATEQGLGKRTSVSEYRKQTRGGKGVINIKVNEKTGIVIGMKVITPGQEIMMITAAGIIIRIDVEGISQFGRNAQGVKLMTLNDDDKVVSLAAVQQAEDDVTEEVITDDVQTETVDVSDEIIETSQATEE</sequence>
<dbReference type="SUPFAM" id="SSF56719">
    <property type="entry name" value="Type II DNA topoisomerase"/>
    <property type="match status" value="1"/>
</dbReference>
<keyword evidence="7 9" id="KW-0238">DNA-binding</keyword>
<comment type="caution">
    <text evidence="12">The sequence shown here is derived from an EMBL/GenBank/DDBJ whole genome shotgun (WGS) entry which is preliminary data.</text>
</comment>
<dbReference type="Pfam" id="PF03989">
    <property type="entry name" value="DNA_gyraseA_C"/>
    <property type="match status" value="6"/>
</dbReference>
<dbReference type="PROSITE" id="PS52040">
    <property type="entry name" value="TOPO_IIA"/>
    <property type="match status" value="1"/>
</dbReference>
<dbReference type="Gene3D" id="2.120.10.90">
    <property type="entry name" value="DNA gyrase/topoisomerase IV, subunit A, C-terminal"/>
    <property type="match status" value="1"/>
</dbReference>
<dbReference type="SUPFAM" id="SSF101904">
    <property type="entry name" value="GyrA/ParC C-terminal domain-like"/>
    <property type="match status" value="1"/>
</dbReference>
<evidence type="ECO:0000256" key="10">
    <source>
        <dbReference type="PROSITE-ProRule" id="PRU01384"/>
    </source>
</evidence>
<evidence type="ECO:0000256" key="6">
    <source>
        <dbReference type="ARBA" id="ARBA00023029"/>
    </source>
</evidence>
<dbReference type="InterPro" id="IPR035516">
    <property type="entry name" value="Gyrase/topoIV_suA_C"/>
</dbReference>
<evidence type="ECO:0000256" key="8">
    <source>
        <dbReference type="ARBA" id="ARBA00023235"/>
    </source>
</evidence>
<dbReference type="STRING" id="1262914.BN533_01931"/>
<evidence type="ECO:0000313" key="12">
    <source>
        <dbReference type="EMBL" id="CDB46918.1"/>
    </source>
</evidence>
<dbReference type="PANTHER" id="PTHR43493:SF5">
    <property type="entry name" value="DNA GYRASE SUBUNIT A, CHLOROPLASTIC_MITOCHONDRIAL"/>
    <property type="match status" value="1"/>
</dbReference>
<dbReference type="SMART" id="SM00434">
    <property type="entry name" value="TOP4c"/>
    <property type="match status" value="1"/>
</dbReference>
<dbReference type="AlphaFoldDB" id="R6I9L7"/>
<keyword evidence="6 9" id="KW-0799">Topoisomerase</keyword>
<evidence type="ECO:0000259" key="11">
    <source>
        <dbReference type="PROSITE" id="PS52040"/>
    </source>
</evidence>
<evidence type="ECO:0000256" key="9">
    <source>
        <dbReference type="HAMAP-Rule" id="MF_01897"/>
    </source>
</evidence>
<reference evidence="12" key="1">
    <citation type="submission" date="2012-11" db="EMBL/GenBank/DDBJ databases">
        <title>Dependencies among metagenomic species, viruses, plasmids and units of genetic variation.</title>
        <authorList>
            <person name="Nielsen H.B."/>
            <person name="Almeida M."/>
            <person name="Juncker A.S."/>
            <person name="Rasmussen S."/>
            <person name="Li J."/>
            <person name="Sunagawa S."/>
            <person name="Plichta D."/>
            <person name="Gautier L."/>
            <person name="Le Chatelier E."/>
            <person name="Peletier E."/>
            <person name="Bonde I."/>
            <person name="Nielsen T."/>
            <person name="Manichanh C."/>
            <person name="Arumugam M."/>
            <person name="Batto J."/>
            <person name="Santos M.B.Q.D."/>
            <person name="Blom N."/>
            <person name="Borruel N."/>
            <person name="Burgdorf K.S."/>
            <person name="Boumezbeur F."/>
            <person name="Casellas F."/>
            <person name="Dore J."/>
            <person name="Guarner F."/>
            <person name="Hansen T."/>
            <person name="Hildebrand F."/>
            <person name="Kaas R.S."/>
            <person name="Kennedy S."/>
            <person name="Kristiansen K."/>
            <person name="Kultima J.R."/>
            <person name="Leonard P."/>
            <person name="Levenez F."/>
            <person name="Lund O."/>
            <person name="Moumen B."/>
            <person name="Le Paslier D."/>
            <person name="Pons N."/>
            <person name="Pedersen O."/>
            <person name="Prifti E."/>
            <person name="Qin J."/>
            <person name="Raes J."/>
            <person name="Tap J."/>
            <person name="Tims S."/>
            <person name="Ussery D.W."/>
            <person name="Yamada T."/>
            <person name="MetaHit consortium"/>
            <person name="Renault P."/>
            <person name="Sicheritz-Ponten T."/>
            <person name="Bork P."/>
            <person name="Wang J."/>
            <person name="Brunak S."/>
            <person name="Ehrlich S.D."/>
        </authorList>
    </citation>
    <scope>NUCLEOTIDE SEQUENCE [LARGE SCALE GENOMIC DNA]</scope>
</reference>
<dbReference type="RefSeq" id="WP_021718831.1">
    <property type="nucleotide sequence ID" value="NZ_FR885245.1"/>
</dbReference>
<dbReference type="InterPro" id="IPR005743">
    <property type="entry name" value="GyrA"/>
</dbReference>
<evidence type="ECO:0000256" key="7">
    <source>
        <dbReference type="ARBA" id="ARBA00023125"/>
    </source>
</evidence>
<dbReference type="HAMAP" id="MF_01897">
    <property type="entry name" value="GyrA"/>
    <property type="match status" value="1"/>
</dbReference>
<protein>
    <recommendedName>
        <fullName evidence="9">DNA gyrase subunit A</fullName>
        <ecNumber evidence="9">5.6.2.2</ecNumber>
    </recommendedName>
</protein>
<evidence type="ECO:0000256" key="5">
    <source>
        <dbReference type="ARBA" id="ARBA00022840"/>
    </source>
</evidence>
<proteinExistence type="inferred from homology"/>
<dbReference type="InterPro" id="IPR002205">
    <property type="entry name" value="Topo_IIA_dom_A"/>
</dbReference>
<comment type="subcellular location">
    <subcellularLocation>
        <location evidence="9">Cytoplasm</location>
    </subcellularLocation>
</comment>
<keyword evidence="8 9" id="KW-0413">Isomerase</keyword>
<dbReference type="Gene3D" id="3.30.1360.40">
    <property type="match status" value="1"/>
</dbReference>
<dbReference type="EC" id="5.6.2.2" evidence="9"/>
<evidence type="ECO:0000256" key="3">
    <source>
        <dbReference type="ARBA" id="ARBA00022490"/>
    </source>
</evidence>
<accession>R6I9L7</accession>
<dbReference type="Gene3D" id="3.90.199.10">
    <property type="entry name" value="Topoisomerase II, domain 5"/>
    <property type="match status" value="1"/>
</dbReference>
<dbReference type="InterPro" id="IPR013760">
    <property type="entry name" value="Topo_IIA-like_dom_sf"/>
</dbReference>
<keyword evidence="5 9" id="KW-0067">ATP-binding</keyword>
<dbReference type="Pfam" id="PF00521">
    <property type="entry name" value="DNA_topoisoIV"/>
    <property type="match status" value="1"/>
</dbReference>
<dbReference type="FunFam" id="3.30.1360.40:FF:000002">
    <property type="entry name" value="DNA gyrase subunit A"/>
    <property type="match status" value="1"/>
</dbReference>